<dbReference type="Pfam" id="PF03140">
    <property type="entry name" value="DUF247"/>
    <property type="match status" value="1"/>
</dbReference>
<proteinExistence type="predicted"/>
<feature type="transmembrane region" description="Helical" evidence="2">
    <location>
        <begin position="477"/>
        <end position="495"/>
    </location>
</feature>
<feature type="region of interest" description="Disordered" evidence="1">
    <location>
        <begin position="1"/>
        <end position="50"/>
    </location>
</feature>
<evidence type="ECO:0000256" key="1">
    <source>
        <dbReference type="SAM" id="MobiDB-lite"/>
    </source>
</evidence>
<feature type="compositionally biased region" description="Polar residues" evidence="1">
    <location>
        <begin position="10"/>
        <end position="19"/>
    </location>
</feature>
<accession>A0A2T8I7N4</accession>
<keyword evidence="2" id="KW-0812">Transmembrane</keyword>
<name>A0A2T8I7N4_9POAL</name>
<sequence length="499" mass="55510">MSQRRGEESGCSSRVSTPLSAAHDESRPKASCPPPPPSSRRPSWPPPPPKLEPPLPCAEVAFRYPYHMPVGRRSATIQRVEASLPGITGKARPAGLDDVRAPLVVTIGPYYRGAYGPDWSRLHLMEEAKHAALEEFGRVSNQPREALQEKILSVAASARKCYRGDRMVNSYYANSVDEGDRNFAEMLLLDGCFLLQFMVSMCPDDPKAPAELDPLMSRAEVHSCIDAIARDVMLFENQIPWLVLEALMELRPGVPVDRFLTLMASAFQAGNDDSTDPKAQHDHDDHHHNKPPHLLGLFHRRQIGTARTQSLLVPKLSSLSTTAVELAEMGVKLTAGKTKKFGDMSMANRQWRGLGLFGELSLAPVVLNDLTACWLINMAAYEACVSATQADNFAVSSYISVVALLVNREEDVQELRGKGIINSAMSDMGTLEFFKWAAPHLRVGHRYYEVFRGLQEYRQRWAWMAVHRFLYKNYKTIGAVLSIIGVLAGLFKTILSLKQ</sequence>
<evidence type="ECO:0000256" key="2">
    <source>
        <dbReference type="SAM" id="Phobius"/>
    </source>
</evidence>
<dbReference type="AlphaFoldDB" id="A0A2T8I7N4"/>
<feature type="compositionally biased region" description="Pro residues" evidence="1">
    <location>
        <begin position="31"/>
        <end position="50"/>
    </location>
</feature>
<dbReference type="EMBL" id="CM008053">
    <property type="protein sequence ID" value="PVH33672.1"/>
    <property type="molecule type" value="Genomic_DNA"/>
</dbReference>
<organism evidence="3">
    <name type="scientific">Panicum hallii</name>
    <dbReference type="NCBI Taxonomy" id="206008"/>
    <lineage>
        <taxon>Eukaryota</taxon>
        <taxon>Viridiplantae</taxon>
        <taxon>Streptophyta</taxon>
        <taxon>Embryophyta</taxon>
        <taxon>Tracheophyta</taxon>
        <taxon>Spermatophyta</taxon>
        <taxon>Magnoliopsida</taxon>
        <taxon>Liliopsida</taxon>
        <taxon>Poales</taxon>
        <taxon>Poaceae</taxon>
        <taxon>PACMAD clade</taxon>
        <taxon>Panicoideae</taxon>
        <taxon>Panicodae</taxon>
        <taxon>Paniceae</taxon>
        <taxon>Panicinae</taxon>
        <taxon>Panicum</taxon>
        <taxon>Panicum sect. Panicum</taxon>
    </lineage>
</organism>
<keyword evidence="2" id="KW-0472">Membrane</keyword>
<dbReference type="InterPro" id="IPR004158">
    <property type="entry name" value="DUF247_pln"/>
</dbReference>
<dbReference type="PANTHER" id="PTHR31549:SF146">
    <property type="entry name" value="OS01G0564600 PROTEIN"/>
    <property type="match status" value="1"/>
</dbReference>
<dbReference type="PANTHER" id="PTHR31549">
    <property type="entry name" value="PROTEIN, PUTATIVE (DUF247)-RELATED-RELATED"/>
    <property type="match status" value="1"/>
</dbReference>
<dbReference type="Gramene" id="PVH33672">
    <property type="protein sequence ID" value="PVH33672"/>
    <property type="gene ID" value="PAHAL_8G043100"/>
</dbReference>
<protein>
    <submittedName>
        <fullName evidence="3">Uncharacterized protein</fullName>
    </submittedName>
</protein>
<gene>
    <name evidence="3" type="ORF">PAHAL_8G043100</name>
</gene>
<evidence type="ECO:0000313" key="3">
    <source>
        <dbReference type="EMBL" id="PVH33672.1"/>
    </source>
</evidence>
<dbReference type="Proteomes" id="UP000243499">
    <property type="component" value="Chromosome 8"/>
</dbReference>
<keyword evidence="2" id="KW-1133">Transmembrane helix</keyword>
<reference evidence="3" key="1">
    <citation type="submission" date="2018-04" db="EMBL/GenBank/DDBJ databases">
        <title>WGS assembly of Panicum hallii.</title>
        <authorList>
            <person name="Lovell J."/>
            <person name="Jenkins J."/>
            <person name="Lowry D."/>
            <person name="Mamidi S."/>
            <person name="Sreedasyam A."/>
            <person name="Weng X."/>
            <person name="Barry K."/>
            <person name="Bonette J."/>
            <person name="Campitelli B."/>
            <person name="Daum C."/>
            <person name="Gordon S."/>
            <person name="Gould B."/>
            <person name="Lipzen A."/>
            <person name="Macqueen A."/>
            <person name="Palacio-Mejia J."/>
            <person name="Plott C."/>
            <person name="Shakirov E."/>
            <person name="Shu S."/>
            <person name="Yoshinaga Y."/>
            <person name="Zane M."/>
            <person name="Rokhsar D."/>
            <person name="Grimwood J."/>
            <person name="Schmutz J."/>
            <person name="Juenger T."/>
        </authorList>
    </citation>
    <scope>NUCLEOTIDE SEQUENCE [LARGE SCALE GENOMIC DNA]</scope>
    <source>
        <strain evidence="3">FIL2</strain>
    </source>
</reference>
<feature type="compositionally biased region" description="Basic and acidic residues" evidence="1">
    <location>
        <begin position="275"/>
        <end position="287"/>
    </location>
</feature>
<feature type="region of interest" description="Disordered" evidence="1">
    <location>
        <begin position="271"/>
        <end position="290"/>
    </location>
</feature>